<reference evidence="2 3" key="1">
    <citation type="submission" date="2022-11" db="EMBL/GenBank/DDBJ databases">
        <title>Spartinivicinus poritis sp. nov., isolated from scleractinian coral Porites lutea.</title>
        <authorList>
            <person name="Zhang G."/>
            <person name="Cai L."/>
            <person name="Wei Q."/>
        </authorList>
    </citation>
    <scope>NUCLEOTIDE SEQUENCE [LARGE SCALE GENOMIC DNA]</scope>
    <source>
        <strain evidence="2 3">A2-2</strain>
    </source>
</reference>
<evidence type="ECO:0000313" key="2">
    <source>
        <dbReference type="EMBL" id="MDE1465777.1"/>
    </source>
</evidence>
<feature type="compositionally biased region" description="Basic residues" evidence="1">
    <location>
        <begin position="1"/>
        <end position="27"/>
    </location>
</feature>
<accession>A0ABT5UJT3</accession>
<protein>
    <submittedName>
        <fullName evidence="2">Uncharacterized protein</fullName>
    </submittedName>
</protein>
<dbReference type="RefSeq" id="WP_274692081.1">
    <property type="nucleotide sequence ID" value="NZ_JAPMOU010000084.1"/>
</dbReference>
<keyword evidence="3" id="KW-1185">Reference proteome</keyword>
<evidence type="ECO:0000256" key="1">
    <source>
        <dbReference type="SAM" id="MobiDB-lite"/>
    </source>
</evidence>
<comment type="caution">
    <text evidence="2">The sequence shown here is derived from an EMBL/GenBank/DDBJ whole genome shotgun (WGS) entry which is preliminary data.</text>
</comment>
<feature type="region of interest" description="Disordered" evidence="1">
    <location>
        <begin position="1"/>
        <end position="34"/>
    </location>
</feature>
<gene>
    <name evidence="2" type="ORF">ORQ98_27815</name>
</gene>
<organism evidence="2 3">
    <name type="scientific">Spartinivicinus poritis</name>
    <dbReference type="NCBI Taxonomy" id="2994640"/>
    <lineage>
        <taxon>Bacteria</taxon>
        <taxon>Pseudomonadati</taxon>
        <taxon>Pseudomonadota</taxon>
        <taxon>Gammaproteobacteria</taxon>
        <taxon>Oceanospirillales</taxon>
        <taxon>Zooshikellaceae</taxon>
        <taxon>Spartinivicinus</taxon>
    </lineage>
</organism>
<sequence length="382" mass="44725">MSKNSKRRRDKKKAQKQRIKSKAKSQKKYNDTNKKTCSIEPHILQKIMEHQRQKAEYARRYGELKEPIIANFKDYKIVVVGNKVHHDKEWRTFPDFLFDYLIKKLTPEWGNSELQKPEKDKHQIISLYQKLCLWQEKQPKDSDGIYKAYSTGTVASYYQLAYDIYALEHHMKLQKEVIARLKLKNNYQGARYELTVAATFIRAGFTIEYEDETDNSIKHPEFIATHKKTGIVVSVEAKSRHRPGIQGHLGEPKVVVKANIKRILHNALSKPTNYPYLIFIDLNMQPIRGNIFKSDVFTEILKTLEKKEDSPEYQDGFPATACIFTNYPHHYADDEELDPEKSWLTITTKNPKFPFPNIDIIHSINTALKQYGYIPNEFPQDT</sequence>
<dbReference type="Proteomes" id="UP001528823">
    <property type="component" value="Unassembled WGS sequence"/>
</dbReference>
<dbReference type="EMBL" id="JAPMOU010000084">
    <property type="protein sequence ID" value="MDE1465777.1"/>
    <property type="molecule type" value="Genomic_DNA"/>
</dbReference>
<proteinExistence type="predicted"/>
<evidence type="ECO:0000313" key="3">
    <source>
        <dbReference type="Proteomes" id="UP001528823"/>
    </source>
</evidence>
<name>A0ABT5UJT3_9GAMM</name>